<dbReference type="InParanoid" id="C8X643"/>
<dbReference type="KEGG" id="nml:Namu_0388"/>
<keyword evidence="3" id="KW-1185">Reference proteome</keyword>
<protein>
    <submittedName>
        <fullName evidence="2">Uncharacterized protein</fullName>
    </submittedName>
</protein>
<evidence type="ECO:0000313" key="2">
    <source>
        <dbReference type="EMBL" id="ACV76814.1"/>
    </source>
</evidence>
<gene>
    <name evidence="2" type="ordered locus">Namu_0388</name>
</gene>
<dbReference type="STRING" id="479431.Namu_0388"/>
<name>C8X643_NAKMY</name>
<evidence type="ECO:0000313" key="3">
    <source>
        <dbReference type="Proteomes" id="UP000002218"/>
    </source>
</evidence>
<dbReference type="Proteomes" id="UP000002218">
    <property type="component" value="Chromosome"/>
</dbReference>
<feature type="transmembrane region" description="Helical" evidence="1">
    <location>
        <begin position="6"/>
        <end position="24"/>
    </location>
</feature>
<dbReference type="RefSeq" id="WP_015745732.1">
    <property type="nucleotide sequence ID" value="NC_013235.1"/>
</dbReference>
<sequence length="72" mass="7354">MVGELLGSALVLIGVVMLLMRGRISPRIDGPTGSGLAPIHQGPAAGKRRQLLVACLLLILGRTALVLAGVMA</sequence>
<keyword evidence="1" id="KW-0472">Membrane</keyword>
<feature type="transmembrane region" description="Helical" evidence="1">
    <location>
        <begin position="51"/>
        <end position="71"/>
    </location>
</feature>
<dbReference type="AlphaFoldDB" id="C8X643"/>
<keyword evidence="1" id="KW-0812">Transmembrane</keyword>
<accession>C8X643</accession>
<reference evidence="2 3" key="2">
    <citation type="journal article" date="2010" name="Stand. Genomic Sci.">
        <title>Complete genome sequence of Nakamurella multipartita type strain (Y-104).</title>
        <authorList>
            <person name="Tice H."/>
            <person name="Mayilraj S."/>
            <person name="Sims D."/>
            <person name="Lapidus A."/>
            <person name="Nolan M."/>
            <person name="Lucas S."/>
            <person name="Glavina Del Rio T."/>
            <person name="Copeland A."/>
            <person name="Cheng J.F."/>
            <person name="Meincke L."/>
            <person name="Bruce D."/>
            <person name="Goodwin L."/>
            <person name="Pitluck S."/>
            <person name="Ivanova N."/>
            <person name="Mavromatis K."/>
            <person name="Ovchinnikova G."/>
            <person name="Pati A."/>
            <person name="Chen A."/>
            <person name="Palaniappan K."/>
            <person name="Land M."/>
            <person name="Hauser L."/>
            <person name="Chang Y.J."/>
            <person name="Jeffries C.D."/>
            <person name="Detter J.C."/>
            <person name="Brettin T."/>
            <person name="Rohde M."/>
            <person name="Goker M."/>
            <person name="Bristow J."/>
            <person name="Eisen J.A."/>
            <person name="Markowitz V."/>
            <person name="Hugenholtz P."/>
            <person name="Kyrpides N.C."/>
            <person name="Klenk H.P."/>
            <person name="Chen F."/>
        </authorList>
    </citation>
    <scope>NUCLEOTIDE SEQUENCE [LARGE SCALE GENOMIC DNA]</scope>
    <source>
        <strain evidence="3">ATCC 700099 / DSM 44233 / CIP 104796 / JCM 9543 / NBRC 105858 / Y-104</strain>
    </source>
</reference>
<organism evidence="2 3">
    <name type="scientific">Nakamurella multipartita (strain ATCC 700099 / DSM 44233 / CIP 104796 / JCM 9543 / NBRC 105858 / Y-104)</name>
    <name type="common">Microsphaera multipartita</name>
    <dbReference type="NCBI Taxonomy" id="479431"/>
    <lineage>
        <taxon>Bacteria</taxon>
        <taxon>Bacillati</taxon>
        <taxon>Actinomycetota</taxon>
        <taxon>Actinomycetes</taxon>
        <taxon>Nakamurellales</taxon>
        <taxon>Nakamurellaceae</taxon>
        <taxon>Nakamurella</taxon>
    </lineage>
</organism>
<keyword evidence="1" id="KW-1133">Transmembrane helix</keyword>
<proteinExistence type="predicted"/>
<dbReference type="EMBL" id="CP001737">
    <property type="protein sequence ID" value="ACV76814.1"/>
    <property type="molecule type" value="Genomic_DNA"/>
</dbReference>
<reference evidence="3" key="1">
    <citation type="submission" date="2009-09" db="EMBL/GenBank/DDBJ databases">
        <title>The complete genome of Nakamurella multipartita DSM 44233.</title>
        <authorList>
            <consortium name="US DOE Joint Genome Institute (JGI-PGF)"/>
            <person name="Lucas S."/>
            <person name="Copeland A."/>
            <person name="Lapidus A."/>
            <person name="Glavina del Rio T."/>
            <person name="Dalin E."/>
            <person name="Tice H."/>
            <person name="Bruce D."/>
            <person name="Goodwin L."/>
            <person name="Pitluck S."/>
            <person name="Kyrpides N."/>
            <person name="Mavromatis K."/>
            <person name="Ivanova N."/>
            <person name="Ovchinnikova G."/>
            <person name="Sims D."/>
            <person name="Meincke L."/>
            <person name="Brettin T."/>
            <person name="Detter J.C."/>
            <person name="Han C."/>
            <person name="Larimer F."/>
            <person name="Land M."/>
            <person name="Hauser L."/>
            <person name="Markowitz V."/>
            <person name="Cheng J.-F."/>
            <person name="Hugenholtz P."/>
            <person name="Woyke T."/>
            <person name="Wu D."/>
            <person name="Klenk H.-P."/>
            <person name="Eisen J.A."/>
        </authorList>
    </citation>
    <scope>NUCLEOTIDE SEQUENCE [LARGE SCALE GENOMIC DNA]</scope>
    <source>
        <strain evidence="3">ATCC 700099 / DSM 44233 / CIP 104796 / JCM 9543 / NBRC 105858 / Y-104</strain>
    </source>
</reference>
<evidence type="ECO:0000256" key="1">
    <source>
        <dbReference type="SAM" id="Phobius"/>
    </source>
</evidence>
<dbReference type="HOGENOM" id="CLU_2718148_0_0_11"/>